<gene>
    <name evidence="8" type="ORF">SAPIO_CDS9366</name>
</gene>
<accession>A0A084FWN8</accession>
<dbReference type="RefSeq" id="XP_016639299.1">
    <property type="nucleotide sequence ID" value="XM_016790789.1"/>
</dbReference>
<feature type="compositionally biased region" description="Basic and acidic residues" evidence="6">
    <location>
        <begin position="273"/>
        <end position="313"/>
    </location>
</feature>
<dbReference type="GeneID" id="27728438"/>
<dbReference type="GO" id="GO:0000209">
    <property type="term" value="P:protein polyubiquitination"/>
    <property type="evidence" value="ECO:0007669"/>
    <property type="project" value="InterPro"/>
</dbReference>
<dbReference type="KEGG" id="sapo:SAPIO_CDS9366"/>
<dbReference type="SMART" id="SM00119">
    <property type="entry name" value="HECTc"/>
    <property type="match status" value="1"/>
</dbReference>
<dbReference type="PANTHER" id="PTHR45700:SF8">
    <property type="entry name" value="HECT-TYPE E3 UBIQUITIN TRANSFERASE"/>
    <property type="match status" value="1"/>
</dbReference>
<feature type="compositionally biased region" description="Acidic residues" evidence="6">
    <location>
        <begin position="583"/>
        <end position="594"/>
    </location>
</feature>
<dbReference type="InterPro" id="IPR035983">
    <property type="entry name" value="Hect_E3_ubiquitin_ligase"/>
</dbReference>
<evidence type="ECO:0000313" key="9">
    <source>
        <dbReference type="Proteomes" id="UP000028545"/>
    </source>
</evidence>
<dbReference type="OrthoDB" id="5981550at2759"/>
<dbReference type="Gene3D" id="3.30.2160.10">
    <property type="entry name" value="Hect, E3 ligase catalytic domain"/>
    <property type="match status" value="1"/>
</dbReference>
<comment type="caution">
    <text evidence="8">The sequence shown here is derived from an EMBL/GenBank/DDBJ whole genome shotgun (WGS) entry which is preliminary data.</text>
</comment>
<protein>
    <recommendedName>
        <fullName evidence="2">HECT-type E3 ubiquitin transferase</fullName>
        <ecNumber evidence="2">2.3.2.26</ecNumber>
    </recommendedName>
</protein>
<dbReference type="InterPro" id="IPR044611">
    <property type="entry name" value="E3A/B/C-like"/>
</dbReference>
<dbReference type="Gene3D" id="6.10.130.10">
    <property type="entry name" value="Ubiquitin-protein ligase E3A, N-terminal zinc-binding domain (AZUL)"/>
    <property type="match status" value="1"/>
</dbReference>
<dbReference type="OMA" id="PEDFHTP"/>
<dbReference type="VEuPathDB" id="FungiDB:SAPIO_CDS9366"/>
<dbReference type="PROSITE" id="PS50237">
    <property type="entry name" value="HECT"/>
    <property type="match status" value="1"/>
</dbReference>
<dbReference type="Gene3D" id="3.90.1750.10">
    <property type="entry name" value="Hect, E3 ligase catalytic domains"/>
    <property type="match status" value="1"/>
</dbReference>
<feature type="domain" description="HECT" evidence="7">
    <location>
        <begin position="1013"/>
        <end position="1370"/>
    </location>
</feature>
<dbReference type="FunFam" id="3.30.2410.10:FF:000003">
    <property type="entry name" value="probable E3 ubiquitin-protein ligase HERC4 isoform X1"/>
    <property type="match status" value="1"/>
</dbReference>
<evidence type="ECO:0000259" key="7">
    <source>
        <dbReference type="PROSITE" id="PS50237"/>
    </source>
</evidence>
<name>A0A084FWN8_PSEDA</name>
<evidence type="ECO:0000313" key="8">
    <source>
        <dbReference type="EMBL" id="KEZ39500.1"/>
    </source>
</evidence>
<evidence type="ECO:0000256" key="6">
    <source>
        <dbReference type="SAM" id="MobiDB-lite"/>
    </source>
</evidence>
<evidence type="ECO:0000256" key="2">
    <source>
        <dbReference type="ARBA" id="ARBA00012485"/>
    </source>
</evidence>
<sequence>MVPQHRSQVTENGNGINSAILVSKKSTQVHMSLVRGGKRLMAVEANYCSLASKMKIDGLGFKGLPRPSVEAWLNWVITGQCTDWNSGPNSTPSHLQNKQRLLRQLEYQSQIDTPNVMTRESTRPSPGGRIDADIDLLALLWEEAPFPKLPRDAPPELKEFVQTIENPRHVYTIHCAARRHNFQTLVEKFIVQLRYGCDNSSCATPSCLSCRKRVAGKTPIRRYNPTSARTLAVYMASQDNPERTLCPYIRIAKDTPVSGLNSLVISPVHSSQHHGDSPRKGRRSSDTSRDHVNSRDANHGPKSPERDVKERNRSLSPGSNSYDRLPRRQRSATFELSEQPTRYDHRSFAANMFGTVAFKMLEWLTPHGLDNLTKKVQALSTTADGEQSSDPGQPAPSRSPSGGANGSVSTDSSHQKDKLHAKTDDRPSENPSEKAGTRSSSSSKLNGTRRNSNAKVRATSTKPIRRLSTDPFVPTAQPEDAPTLVSPRITGMHPEKLPRPPKTPQAATREIPIAPPSPGGSSDDARSEEPAQDDQDQADDNITSPEDSAEEDVDDTLEGEEEPEGDKLRKHAELVKSSKDESSIIEDPDSEGLEDDAESSIIHAALLPQSLNKLNFEIVEFLFSVLREDSTFESPMTLPRGSSWQVQTGRLKRLPATPRPYPIPMKIEWKRFVEQSVFYVMSDPHALVRSFTRNGKLIDSRNLWRCMVRLTDAVPSLVFHSLWLASSSLFTLPKPFQSTGVKSFPRSHKSLSNAEAAYLVSICLHALAAAAPEVSSRTALLDMSRLRSGGVALSGNGGPRLPASLCLQYDDAFSNDLTLRLAKRLFTALVARKHFATLAELDDDDQDKTENLNVLAPLLSQMDFLNSDAEIGQGSSPMPQALPILLLDWARAVVMQEWDGQPIFNPDSAFGGAMLFIETMYERRQELLLADVNFRLDYVADRLDSASRMSRSYEEPSSVYERVRRLVSDGLVTHTHRKLLQDMLRRTTSKYLILNVSRKTPVRDAFDQLWQREERELLRPLKVHLGEDNGEEGFDLGGVQQEFFKLAFAEIFDPRYGAFQVDDRTRMAWFAPGSLVEPWKFELIGVLFSLAIYNGLTLPVTLPKALYRKLLGEPVNELHHIEDGWPDLANGLTTLLEWDEKDGSVEDVFARTYEFSVQVFDMPISRNMQGPPMSWPRAAVPAESDTPAAFEENPEDAPMVTYDNRNAYVSDYIEYLTHVSVLPQYTAFERGFKACLNPDSLNILNPTILQSIVEGTQEIDLAELRRYTRYNGWDASHQTIRDFWSIVKRYDEPMKRRLLEFVTASDRVPVGGMQNIQFVIQRNGEEGPLGRLPTAYTCYGTLLLPEYQDKEVLRERLGMALENAQGFGFG</sequence>
<dbReference type="EC" id="2.3.2.26" evidence="2"/>
<evidence type="ECO:0000256" key="5">
    <source>
        <dbReference type="PROSITE-ProRule" id="PRU00104"/>
    </source>
</evidence>
<dbReference type="Pfam" id="PF00632">
    <property type="entry name" value="HECT"/>
    <property type="match status" value="1"/>
</dbReference>
<dbReference type="InterPro" id="IPR032353">
    <property type="entry name" value="AZUL"/>
</dbReference>
<organism evidence="8 9">
    <name type="scientific">Pseudallescheria apiosperma</name>
    <name type="common">Scedosporium apiospermum</name>
    <dbReference type="NCBI Taxonomy" id="563466"/>
    <lineage>
        <taxon>Eukaryota</taxon>
        <taxon>Fungi</taxon>
        <taxon>Dikarya</taxon>
        <taxon>Ascomycota</taxon>
        <taxon>Pezizomycotina</taxon>
        <taxon>Sordariomycetes</taxon>
        <taxon>Hypocreomycetidae</taxon>
        <taxon>Microascales</taxon>
        <taxon>Microascaceae</taxon>
        <taxon>Scedosporium</taxon>
    </lineage>
</organism>
<dbReference type="PANTHER" id="PTHR45700">
    <property type="entry name" value="UBIQUITIN-PROTEIN LIGASE E3C"/>
    <property type="match status" value="1"/>
</dbReference>
<dbReference type="Proteomes" id="UP000028545">
    <property type="component" value="Unassembled WGS sequence"/>
</dbReference>
<dbReference type="HOGENOM" id="CLU_001858_0_0_1"/>
<keyword evidence="4 5" id="KW-0833">Ubl conjugation pathway</keyword>
<feature type="region of interest" description="Disordered" evidence="6">
    <location>
        <begin position="267"/>
        <end position="339"/>
    </location>
</feature>
<dbReference type="InterPro" id="IPR042556">
    <property type="entry name" value="AZUL_sf"/>
</dbReference>
<feature type="compositionally biased region" description="Polar residues" evidence="6">
    <location>
        <begin position="437"/>
        <end position="462"/>
    </location>
</feature>
<feature type="compositionally biased region" description="Basic and acidic residues" evidence="6">
    <location>
        <begin position="565"/>
        <end position="582"/>
    </location>
</feature>
<evidence type="ECO:0000256" key="4">
    <source>
        <dbReference type="ARBA" id="ARBA00022786"/>
    </source>
</evidence>
<dbReference type="GO" id="GO:0061630">
    <property type="term" value="F:ubiquitin protein ligase activity"/>
    <property type="evidence" value="ECO:0007669"/>
    <property type="project" value="UniProtKB-EC"/>
</dbReference>
<dbReference type="EMBL" id="JOWA01000143">
    <property type="protein sequence ID" value="KEZ39500.1"/>
    <property type="molecule type" value="Genomic_DNA"/>
</dbReference>
<dbReference type="Pfam" id="PF16558">
    <property type="entry name" value="AZUL"/>
    <property type="match status" value="1"/>
</dbReference>
<proteinExistence type="predicted"/>
<feature type="compositionally biased region" description="Polar residues" evidence="6">
    <location>
        <begin position="379"/>
        <end position="412"/>
    </location>
</feature>
<evidence type="ECO:0000256" key="3">
    <source>
        <dbReference type="ARBA" id="ARBA00022679"/>
    </source>
</evidence>
<feature type="region of interest" description="Disordered" evidence="6">
    <location>
        <begin position="379"/>
        <end position="594"/>
    </location>
</feature>
<dbReference type="Gene3D" id="3.30.2410.10">
    <property type="entry name" value="Hect, E3 ligase catalytic domain"/>
    <property type="match status" value="1"/>
</dbReference>
<comment type="catalytic activity">
    <reaction evidence="1">
        <text>S-ubiquitinyl-[E2 ubiquitin-conjugating enzyme]-L-cysteine + [acceptor protein]-L-lysine = [E2 ubiquitin-conjugating enzyme]-L-cysteine + N(6)-ubiquitinyl-[acceptor protein]-L-lysine.</text>
        <dbReference type="EC" id="2.3.2.26"/>
    </reaction>
</comment>
<feature type="compositionally biased region" description="Acidic residues" evidence="6">
    <location>
        <begin position="547"/>
        <end position="564"/>
    </location>
</feature>
<feature type="active site" description="Glycyl thioester intermediate" evidence="5">
    <location>
        <position position="1338"/>
    </location>
</feature>
<keyword evidence="3" id="KW-0808">Transferase</keyword>
<reference evidence="8 9" key="1">
    <citation type="journal article" date="2014" name="Genome Announc.">
        <title>Draft genome sequence of the pathogenic fungus Scedosporium apiospermum.</title>
        <authorList>
            <person name="Vandeputte P."/>
            <person name="Ghamrawi S."/>
            <person name="Rechenmann M."/>
            <person name="Iltis A."/>
            <person name="Giraud S."/>
            <person name="Fleury M."/>
            <person name="Thornton C."/>
            <person name="Delhaes L."/>
            <person name="Meyer W."/>
            <person name="Papon N."/>
            <person name="Bouchara J.P."/>
        </authorList>
    </citation>
    <scope>NUCLEOTIDE SEQUENCE [LARGE SCALE GENOMIC DNA]</scope>
    <source>
        <strain evidence="8 9">IHEM 14462</strain>
    </source>
</reference>
<dbReference type="SUPFAM" id="SSF56204">
    <property type="entry name" value="Hect, E3 ligase catalytic domain"/>
    <property type="match status" value="1"/>
</dbReference>
<feature type="compositionally biased region" description="Acidic residues" evidence="6">
    <location>
        <begin position="530"/>
        <end position="539"/>
    </location>
</feature>
<evidence type="ECO:0000256" key="1">
    <source>
        <dbReference type="ARBA" id="ARBA00000885"/>
    </source>
</evidence>
<dbReference type="InterPro" id="IPR000569">
    <property type="entry name" value="HECT_dom"/>
</dbReference>
<keyword evidence="9" id="KW-1185">Reference proteome</keyword>
<feature type="compositionally biased region" description="Basic and acidic residues" evidence="6">
    <location>
        <begin position="413"/>
        <end position="436"/>
    </location>
</feature>